<accession>A0A7T3F068</accession>
<feature type="domain" description="N-terminal" evidence="1">
    <location>
        <begin position="9"/>
        <end position="62"/>
    </location>
</feature>
<evidence type="ECO:0000259" key="1">
    <source>
        <dbReference type="Pfam" id="PF08401"/>
    </source>
</evidence>
<keyword evidence="2" id="KW-0614">Plasmid</keyword>
<keyword evidence="3" id="KW-1185">Reference proteome</keyword>
<proteinExistence type="predicted"/>
<dbReference type="Proteomes" id="UP000594834">
    <property type="component" value="Plasmid unnamed"/>
</dbReference>
<dbReference type="InterPro" id="IPR013610">
    <property type="entry name" value="ArdC_N"/>
</dbReference>
<sequence length="89" mass="9886">MSQKYDEHIQVLANKLIEQIKENKAPWQKPWTGAEFSLPVNHQGTPYQGVNSLNLMVEAQSKATPITAGSLTITPKSKADRLSVVKKAR</sequence>
<organism evidence="2 3">
    <name type="scientific">Moraxella nonliquefaciens</name>
    <dbReference type="NCBI Taxonomy" id="478"/>
    <lineage>
        <taxon>Bacteria</taxon>
        <taxon>Pseudomonadati</taxon>
        <taxon>Pseudomonadota</taxon>
        <taxon>Gammaproteobacteria</taxon>
        <taxon>Moraxellales</taxon>
        <taxon>Moraxellaceae</taxon>
        <taxon>Moraxella</taxon>
    </lineage>
</organism>
<reference evidence="2 3" key="1">
    <citation type="submission" date="2020-12" db="EMBL/GenBank/DDBJ databases">
        <title>FDA dAtabase for Regulatory Grade micrObial Sequences (FDA-ARGOS): Supporting development and validation of Infectious Disease Dx tests.</title>
        <authorList>
            <person name="Sproer C."/>
            <person name="Gronow S."/>
            <person name="Severitt S."/>
            <person name="Schroder I."/>
            <person name="Tallon L."/>
            <person name="Sadzewicz L."/>
            <person name="Zhao X."/>
            <person name="Boylan J."/>
            <person name="Ott S."/>
            <person name="Bowen H."/>
            <person name="Vavikolanu K."/>
            <person name="Mehta A."/>
            <person name="Aluvathingal J."/>
            <person name="Nadendla S."/>
            <person name="Lowell S."/>
            <person name="Myers T."/>
            <person name="Yan Y."/>
            <person name="Sichtig H."/>
        </authorList>
    </citation>
    <scope>NUCLEOTIDE SEQUENCE [LARGE SCALE GENOMIC DNA]</scope>
    <source>
        <strain evidence="2 3">FDAARGOS_869</strain>
        <plasmid evidence="2 3">unnamed</plasmid>
    </source>
</reference>
<protein>
    <submittedName>
        <fullName evidence="2">DUF1738 domain-containing protein</fullName>
    </submittedName>
</protein>
<dbReference type="EMBL" id="CP065727">
    <property type="protein sequence ID" value="QPT43585.1"/>
    <property type="molecule type" value="Genomic_DNA"/>
</dbReference>
<evidence type="ECO:0000313" key="2">
    <source>
        <dbReference type="EMBL" id="QPT43585.1"/>
    </source>
</evidence>
<dbReference type="Pfam" id="PF08401">
    <property type="entry name" value="ArdcN"/>
    <property type="match status" value="1"/>
</dbReference>
<gene>
    <name evidence="2" type="ORF">I6G26_00400</name>
</gene>
<evidence type="ECO:0000313" key="3">
    <source>
        <dbReference type="Proteomes" id="UP000594834"/>
    </source>
</evidence>
<name>A0A7T3F068_MORNO</name>
<geneLocation type="plasmid" evidence="2 3">
    <name>unnamed</name>
</geneLocation>